<feature type="transmembrane region" description="Helical" evidence="6">
    <location>
        <begin position="122"/>
        <end position="143"/>
    </location>
</feature>
<feature type="domain" description="Major facilitator superfamily (MFS) profile" evidence="7">
    <location>
        <begin position="31"/>
        <end position="415"/>
    </location>
</feature>
<dbReference type="PANTHER" id="PTHR23508:SF10">
    <property type="entry name" value="CARBOXYLIC ACID TRANSPORTER PROTEIN HOMOLOG"/>
    <property type="match status" value="1"/>
</dbReference>
<proteinExistence type="predicted"/>
<keyword evidence="9" id="KW-1185">Reference proteome</keyword>
<organism evidence="8 9">
    <name type="scientific">Actinoallomurus oryzae</name>
    <dbReference type="NCBI Taxonomy" id="502180"/>
    <lineage>
        <taxon>Bacteria</taxon>
        <taxon>Bacillati</taxon>
        <taxon>Actinomycetota</taxon>
        <taxon>Actinomycetes</taxon>
        <taxon>Streptosporangiales</taxon>
        <taxon>Thermomonosporaceae</taxon>
        <taxon>Actinoallomurus</taxon>
    </lineage>
</organism>
<dbReference type="PROSITE" id="PS00217">
    <property type="entry name" value="SUGAR_TRANSPORT_2"/>
    <property type="match status" value="1"/>
</dbReference>
<evidence type="ECO:0000313" key="8">
    <source>
        <dbReference type="EMBL" id="GAA4493669.1"/>
    </source>
</evidence>
<feature type="transmembrane region" description="Helical" evidence="6">
    <location>
        <begin position="97"/>
        <end position="116"/>
    </location>
</feature>
<feature type="transmembrane region" description="Helical" evidence="6">
    <location>
        <begin position="327"/>
        <end position="352"/>
    </location>
</feature>
<dbReference type="EMBL" id="BAABHF010000019">
    <property type="protein sequence ID" value="GAA4493669.1"/>
    <property type="molecule type" value="Genomic_DNA"/>
</dbReference>
<feature type="transmembrane region" description="Helical" evidence="6">
    <location>
        <begin position="68"/>
        <end position="88"/>
    </location>
</feature>
<dbReference type="InterPro" id="IPR036259">
    <property type="entry name" value="MFS_trans_sf"/>
</dbReference>
<dbReference type="InterPro" id="IPR011701">
    <property type="entry name" value="MFS"/>
</dbReference>
<feature type="transmembrane region" description="Helical" evidence="6">
    <location>
        <begin position="183"/>
        <end position="200"/>
    </location>
</feature>
<keyword evidence="2 6" id="KW-0812">Transmembrane</keyword>
<evidence type="ECO:0000313" key="9">
    <source>
        <dbReference type="Proteomes" id="UP001500503"/>
    </source>
</evidence>
<evidence type="ECO:0000256" key="5">
    <source>
        <dbReference type="SAM" id="MobiDB-lite"/>
    </source>
</evidence>
<dbReference type="Proteomes" id="UP001500503">
    <property type="component" value="Unassembled WGS sequence"/>
</dbReference>
<dbReference type="Pfam" id="PF07690">
    <property type="entry name" value="MFS_1"/>
    <property type="match status" value="2"/>
</dbReference>
<gene>
    <name evidence="8" type="ORF">GCM10023191_031430</name>
</gene>
<feature type="transmembrane region" description="Helical" evidence="6">
    <location>
        <begin position="236"/>
        <end position="254"/>
    </location>
</feature>
<feature type="transmembrane region" description="Helical" evidence="6">
    <location>
        <begin position="304"/>
        <end position="321"/>
    </location>
</feature>
<sequence>MTDVDHHAMADPPTSRTAAADEKPSRYGIQAVIGAAVGYAMDGFDLLIIGFALTAISATFHLSDTQAGSLSTFTLVGAVVGGVVFGILSDYLGRVRVLTWSILIFAVFTGLSAAAWNYESLLAFRVLAGIGLGGEFGIGMTLAAEAWPAKKRARATAWVANGWQGGTLLASAAAAILIPIGGWRLLFVVGIFPAIIAYLLRRRLHEPDMFTKLKAEKAKTDFPVRKLFADVRTTRTTIGLLVLTSVQNFGYYGVITWMPTYLSRSVGSSFNKSVAWTAVTVVGMIIGVFIFGKMCDTVGRRKSFFVFEIGAIVAVLVYANLSSSTALLFGGLVMGAFINGAMGGFGALLAELYPTEARATAQNVLWNLGRGVAGFAPLIIAAVETAHGFPFAISTLAGIYVLAMIALLVIPERKGAELA</sequence>
<evidence type="ECO:0000256" key="1">
    <source>
        <dbReference type="ARBA" id="ARBA00004651"/>
    </source>
</evidence>
<dbReference type="RefSeq" id="WP_345463811.1">
    <property type="nucleotide sequence ID" value="NZ_BAABHF010000019.1"/>
</dbReference>
<protein>
    <submittedName>
        <fullName evidence="8">MFS transporter</fullName>
    </submittedName>
</protein>
<dbReference type="PROSITE" id="PS50850">
    <property type="entry name" value="MFS"/>
    <property type="match status" value="1"/>
</dbReference>
<feature type="transmembrane region" description="Helical" evidence="6">
    <location>
        <begin position="44"/>
        <end position="62"/>
    </location>
</feature>
<comment type="caution">
    <text evidence="8">The sequence shown here is derived from an EMBL/GenBank/DDBJ whole genome shotgun (WGS) entry which is preliminary data.</text>
</comment>
<name>A0ABP8PYW5_9ACTN</name>
<keyword evidence="4 6" id="KW-0472">Membrane</keyword>
<feature type="transmembrane region" description="Helical" evidence="6">
    <location>
        <begin position="155"/>
        <end position="177"/>
    </location>
</feature>
<dbReference type="InterPro" id="IPR020846">
    <property type="entry name" value="MFS_dom"/>
</dbReference>
<dbReference type="PANTHER" id="PTHR23508">
    <property type="entry name" value="CARBOXYLIC ACID TRANSPORTER PROTEIN HOMOLOG"/>
    <property type="match status" value="1"/>
</dbReference>
<feature type="region of interest" description="Disordered" evidence="5">
    <location>
        <begin position="1"/>
        <end position="22"/>
    </location>
</feature>
<evidence type="ECO:0000256" key="4">
    <source>
        <dbReference type="ARBA" id="ARBA00023136"/>
    </source>
</evidence>
<evidence type="ECO:0000256" key="6">
    <source>
        <dbReference type="SAM" id="Phobius"/>
    </source>
</evidence>
<feature type="transmembrane region" description="Helical" evidence="6">
    <location>
        <begin position="364"/>
        <end position="383"/>
    </location>
</feature>
<evidence type="ECO:0000256" key="2">
    <source>
        <dbReference type="ARBA" id="ARBA00022692"/>
    </source>
</evidence>
<feature type="transmembrane region" description="Helical" evidence="6">
    <location>
        <begin position="389"/>
        <end position="410"/>
    </location>
</feature>
<reference evidence="9" key="1">
    <citation type="journal article" date="2019" name="Int. J. Syst. Evol. Microbiol.">
        <title>The Global Catalogue of Microorganisms (GCM) 10K type strain sequencing project: providing services to taxonomists for standard genome sequencing and annotation.</title>
        <authorList>
            <consortium name="The Broad Institute Genomics Platform"/>
            <consortium name="The Broad Institute Genome Sequencing Center for Infectious Disease"/>
            <person name="Wu L."/>
            <person name="Ma J."/>
        </authorList>
    </citation>
    <scope>NUCLEOTIDE SEQUENCE [LARGE SCALE GENOMIC DNA]</scope>
    <source>
        <strain evidence="9">JCM 17933</strain>
    </source>
</reference>
<feature type="transmembrane region" description="Helical" evidence="6">
    <location>
        <begin position="274"/>
        <end position="292"/>
    </location>
</feature>
<dbReference type="Gene3D" id="1.20.1250.20">
    <property type="entry name" value="MFS general substrate transporter like domains"/>
    <property type="match status" value="2"/>
</dbReference>
<evidence type="ECO:0000256" key="3">
    <source>
        <dbReference type="ARBA" id="ARBA00022989"/>
    </source>
</evidence>
<comment type="subcellular location">
    <subcellularLocation>
        <location evidence="1">Cell membrane</location>
        <topology evidence="1">Multi-pass membrane protein</topology>
    </subcellularLocation>
</comment>
<accession>A0ABP8PYW5</accession>
<dbReference type="InterPro" id="IPR005829">
    <property type="entry name" value="Sugar_transporter_CS"/>
</dbReference>
<dbReference type="SUPFAM" id="SSF103473">
    <property type="entry name" value="MFS general substrate transporter"/>
    <property type="match status" value="1"/>
</dbReference>
<keyword evidence="3 6" id="KW-1133">Transmembrane helix</keyword>
<evidence type="ECO:0000259" key="7">
    <source>
        <dbReference type="PROSITE" id="PS50850"/>
    </source>
</evidence>